<keyword evidence="8 17" id="KW-0547">Nucleotide-binding</keyword>
<dbReference type="SUPFAM" id="SSF49265">
    <property type="entry name" value="Fibronectin type III"/>
    <property type="match status" value="2"/>
</dbReference>
<dbReference type="GO" id="GO:0043560">
    <property type="term" value="F:insulin receptor substrate binding"/>
    <property type="evidence" value="ECO:0007669"/>
    <property type="project" value="TreeGrafter"/>
</dbReference>
<accession>A0A4U5PF06</accession>
<dbReference type="InterPro" id="IPR000719">
    <property type="entry name" value="Prot_kinase_dom"/>
</dbReference>
<dbReference type="GO" id="GO:0030424">
    <property type="term" value="C:axon"/>
    <property type="evidence" value="ECO:0007669"/>
    <property type="project" value="TreeGrafter"/>
</dbReference>
<dbReference type="Pfam" id="PF07714">
    <property type="entry name" value="PK_Tyr_Ser-Thr"/>
    <property type="match status" value="1"/>
</dbReference>
<evidence type="ECO:0000256" key="12">
    <source>
        <dbReference type="ARBA" id="ARBA00023136"/>
    </source>
</evidence>
<dbReference type="PANTHER" id="PTHR24416">
    <property type="entry name" value="TYROSINE-PROTEIN KINASE RECEPTOR"/>
    <property type="match status" value="1"/>
</dbReference>
<keyword evidence="22" id="KW-1185">Reference proteome</keyword>
<dbReference type="InterPro" id="IPR008266">
    <property type="entry name" value="Tyr_kinase_AS"/>
</dbReference>
<evidence type="ECO:0000256" key="7">
    <source>
        <dbReference type="ARBA" id="ARBA00022737"/>
    </source>
</evidence>
<dbReference type="Gene3D" id="1.10.510.10">
    <property type="entry name" value="Transferase(Phosphotransferase) domain 1"/>
    <property type="match status" value="1"/>
</dbReference>
<dbReference type="GO" id="GO:0005899">
    <property type="term" value="C:insulin receptor complex"/>
    <property type="evidence" value="ECO:0007669"/>
    <property type="project" value="TreeGrafter"/>
</dbReference>
<comment type="catalytic activity">
    <reaction evidence="16">
        <text>L-tyrosyl-[protein] + ATP = O-phospho-L-tyrosyl-[protein] + ADP + H(+)</text>
        <dbReference type="Rhea" id="RHEA:10596"/>
        <dbReference type="Rhea" id="RHEA-COMP:10136"/>
        <dbReference type="Rhea" id="RHEA-COMP:20101"/>
        <dbReference type="ChEBI" id="CHEBI:15378"/>
        <dbReference type="ChEBI" id="CHEBI:30616"/>
        <dbReference type="ChEBI" id="CHEBI:46858"/>
        <dbReference type="ChEBI" id="CHEBI:61978"/>
        <dbReference type="ChEBI" id="CHEBI:456216"/>
        <dbReference type="EC" id="2.7.10.1"/>
    </reaction>
</comment>
<evidence type="ECO:0000256" key="9">
    <source>
        <dbReference type="ARBA" id="ARBA00022777"/>
    </source>
</evidence>
<dbReference type="InterPro" id="IPR013783">
    <property type="entry name" value="Ig-like_fold"/>
</dbReference>
<evidence type="ECO:0000313" key="22">
    <source>
        <dbReference type="Proteomes" id="UP000298663"/>
    </source>
</evidence>
<keyword evidence="9" id="KW-0418">Kinase</keyword>
<dbReference type="CDD" id="cd00063">
    <property type="entry name" value="FN3"/>
    <property type="match status" value="1"/>
</dbReference>
<dbReference type="GO" id="GO:0012505">
    <property type="term" value="C:endomembrane system"/>
    <property type="evidence" value="ECO:0007669"/>
    <property type="project" value="UniProtKB-SubCell"/>
</dbReference>
<evidence type="ECO:0000313" key="21">
    <source>
        <dbReference type="EMBL" id="TKR95038.1"/>
    </source>
</evidence>
<dbReference type="InterPro" id="IPR036116">
    <property type="entry name" value="FN3_sf"/>
</dbReference>
<name>A0A4U5PF06_STECR</name>
<evidence type="ECO:0000256" key="4">
    <source>
        <dbReference type="ARBA" id="ARBA00022679"/>
    </source>
</evidence>
<dbReference type="InterPro" id="IPR017441">
    <property type="entry name" value="Protein_kinase_ATP_BS"/>
</dbReference>
<dbReference type="PROSITE" id="PS50853">
    <property type="entry name" value="FN3"/>
    <property type="match status" value="2"/>
</dbReference>
<evidence type="ECO:0000259" key="20">
    <source>
        <dbReference type="PROSITE" id="PS50853"/>
    </source>
</evidence>
<gene>
    <name evidence="21" type="ORF">L596_009261</name>
</gene>
<keyword evidence="14" id="KW-0675">Receptor</keyword>
<evidence type="ECO:0000256" key="15">
    <source>
        <dbReference type="ARBA" id="ARBA00023180"/>
    </source>
</evidence>
<evidence type="ECO:0000256" key="8">
    <source>
        <dbReference type="ARBA" id="ARBA00022741"/>
    </source>
</evidence>
<dbReference type="EMBL" id="AZBU02000002">
    <property type="protein sequence ID" value="TKR95038.1"/>
    <property type="molecule type" value="Genomic_DNA"/>
</dbReference>
<dbReference type="PROSITE" id="PS00107">
    <property type="entry name" value="PROTEIN_KINASE_ATP"/>
    <property type="match status" value="1"/>
</dbReference>
<evidence type="ECO:0000256" key="13">
    <source>
        <dbReference type="ARBA" id="ARBA00023137"/>
    </source>
</evidence>
<organism evidence="21 22">
    <name type="scientific">Steinernema carpocapsae</name>
    <name type="common">Entomopathogenic nematode</name>
    <dbReference type="NCBI Taxonomy" id="34508"/>
    <lineage>
        <taxon>Eukaryota</taxon>
        <taxon>Metazoa</taxon>
        <taxon>Ecdysozoa</taxon>
        <taxon>Nematoda</taxon>
        <taxon>Chromadorea</taxon>
        <taxon>Rhabditida</taxon>
        <taxon>Tylenchina</taxon>
        <taxon>Panagrolaimomorpha</taxon>
        <taxon>Strongyloidoidea</taxon>
        <taxon>Steinernematidae</taxon>
        <taxon>Steinernema</taxon>
    </lineage>
</organism>
<dbReference type="PRINTS" id="PR00109">
    <property type="entry name" value="TYRKINASE"/>
</dbReference>
<keyword evidence="7" id="KW-0677">Repeat</keyword>
<evidence type="ECO:0000256" key="3">
    <source>
        <dbReference type="ARBA" id="ARBA00011902"/>
    </source>
</evidence>
<sequence>MKVSVIAKASDSITLQFPNFNSFNKDERSFIGHQIFYKPVRRAYRNMPYLEEEDSCDSSWKMAFVTPDLTKGPERSELLVNLKPDTMYAFYVKTRMTDLKDHSISKILYIKTRYAIPDPPASLRASSPDPYSIDLTWKAPINPNGKITFYKVSWTIVKPSEAQEGMNHCQSSELAPKSKYNFKVGYDDQDLLDNNATCPAIAGCCNCADLGKKKLNIIPVDWVREAEAVKMENQIQNLIWTKRRKKRAIVPTFLGGRINEDGKATEGEYRVSSISTMGLIIVNETKSILKKLKIKDLYHFTNYRIQIYACQDPKEEGAKCSTESADAMVWTAPKPEFDVINASTVVHLDKEEKNTSRIFWELPATPNGEVLAFRLKFILTDKAPIEYCVTLDDFLANEGALVKNFTLKGDVKLEIRTETTYGRSEPSEVTKLHFKEEGWNLWIWIPLGVCGVVLVVVASIVIQRRYYKKKKEKYPEFYPYETYIADDWELPMDDFEAEKKIGGGSFGDVYKFTMKTKMISHSGYEFTVCAGKVLKSTEKQDRDKFLTEGSMMKKFDSPFVVKLYGIVSMCNPPMVVMEYMDRGNLRDYLRQNRPKGEGLIHMKKPTRKNMLWAAQIADGMAYLHSLNFCHRDLAARNILVSETDTVKIGDFGLSRELGLHDYYRPDSARQLPIRWMAPEALQDGTSTIQSDVWSYAIVLYEILTYGSIPYVGFANEEVKRRVVHKRLAIELPGEVPKDWDALIKACAQYEPSMRPTFKQVVKYVRHKIRDVRFDQVSFTINNDYQDVKPFSFKDFEEQQQPELLPAAMNMTNIFERSQDEIVRKANSLENVENNYFECETDVLLKDLATRAKSF</sequence>
<dbReference type="FunFam" id="1.10.510.10:FF:001512">
    <property type="entry name" value="Receptor tyrosine-protein kinase erbB-2"/>
    <property type="match status" value="1"/>
</dbReference>
<feature type="domain" description="Fibronectin type-III" evidence="20">
    <location>
        <begin position="119"/>
        <end position="207"/>
    </location>
</feature>
<comment type="caution">
    <text evidence="21">The sequence shown here is derived from an EMBL/GenBank/DDBJ whole genome shotgun (WGS) entry which is preliminary data.</text>
</comment>
<keyword evidence="11 18" id="KW-1133">Transmembrane helix</keyword>
<feature type="domain" description="Protein kinase" evidence="19">
    <location>
        <begin position="495"/>
        <end position="769"/>
    </location>
</feature>
<dbReference type="PANTHER" id="PTHR24416:SF525">
    <property type="entry name" value="INSULIN-LIKE RECEPTOR"/>
    <property type="match status" value="1"/>
</dbReference>
<dbReference type="InterPro" id="IPR050122">
    <property type="entry name" value="RTK"/>
</dbReference>
<evidence type="ECO:0000256" key="18">
    <source>
        <dbReference type="SAM" id="Phobius"/>
    </source>
</evidence>
<keyword evidence="5 18" id="KW-0812">Transmembrane</keyword>
<keyword evidence="4" id="KW-0808">Transferase</keyword>
<dbReference type="GO" id="GO:0005524">
    <property type="term" value="F:ATP binding"/>
    <property type="evidence" value="ECO:0007669"/>
    <property type="project" value="UniProtKB-UniRule"/>
</dbReference>
<dbReference type="PROSITE" id="PS50011">
    <property type="entry name" value="PROTEIN_KINASE_DOM"/>
    <property type="match status" value="1"/>
</dbReference>
<evidence type="ECO:0000256" key="14">
    <source>
        <dbReference type="ARBA" id="ARBA00023170"/>
    </source>
</evidence>
<dbReference type="PROSITE" id="PS00109">
    <property type="entry name" value="PROTEIN_KINASE_TYR"/>
    <property type="match status" value="1"/>
</dbReference>
<feature type="transmembrane region" description="Helical" evidence="18">
    <location>
        <begin position="441"/>
        <end position="462"/>
    </location>
</feature>
<dbReference type="SMART" id="SM00060">
    <property type="entry name" value="FN3"/>
    <property type="match status" value="1"/>
</dbReference>
<feature type="domain" description="Fibronectin type-III" evidence="20">
    <location>
        <begin position="342"/>
        <end position="437"/>
    </location>
</feature>
<evidence type="ECO:0000256" key="11">
    <source>
        <dbReference type="ARBA" id="ARBA00022989"/>
    </source>
</evidence>
<dbReference type="InterPro" id="IPR003961">
    <property type="entry name" value="FN3_dom"/>
</dbReference>
<evidence type="ECO:0000256" key="6">
    <source>
        <dbReference type="ARBA" id="ARBA00022729"/>
    </source>
</evidence>
<dbReference type="SUPFAM" id="SSF56112">
    <property type="entry name" value="Protein kinase-like (PK-like)"/>
    <property type="match status" value="1"/>
</dbReference>
<dbReference type="Gene3D" id="3.30.200.20">
    <property type="entry name" value="Phosphorylase Kinase, domain 1"/>
    <property type="match status" value="1"/>
</dbReference>
<dbReference type="GO" id="GO:0043410">
    <property type="term" value="P:positive regulation of MAPK cascade"/>
    <property type="evidence" value="ECO:0007669"/>
    <property type="project" value="TreeGrafter"/>
</dbReference>
<protein>
    <recommendedName>
        <fullName evidence="3">receptor protein-tyrosine kinase</fullName>
        <ecNumber evidence="3">2.7.10.1</ecNumber>
    </recommendedName>
</protein>
<evidence type="ECO:0000256" key="10">
    <source>
        <dbReference type="ARBA" id="ARBA00022840"/>
    </source>
</evidence>
<dbReference type="GO" id="GO:0051897">
    <property type="term" value="P:positive regulation of phosphatidylinositol 3-kinase/protein kinase B signal transduction"/>
    <property type="evidence" value="ECO:0007669"/>
    <property type="project" value="TreeGrafter"/>
</dbReference>
<keyword evidence="13" id="KW-0829">Tyrosine-protein kinase</keyword>
<dbReference type="SMART" id="SM00219">
    <property type="entry name" value="TyrKc"/>
    <property type="match status" value="1"/>
</dbReference>
<evidence type="ECO:0000256" key="2">
    <source>
        <dbReference type="ARBA" id="ARBA00004479"/>
    </source>
</evidence>
<keyword evidence="12 18" id="KW-0472">Membrane</keyword>
<dbReference type="Proteomes" id="UP000298663">
    <property type="component" value="Unassembled WGS sequence"/>
</dbReference>
<dbReference type="GO" id="GO:0061564">
    <property type="term" value="P:axon development"/>
    <property type="evidence" value="ECO:0007669"/>
    <property type="project" value="UniProtKB-ARBA"/>
</dbReference>
<evidence type="ECO:0000256" key="17">
    <source>
        <dbReference type="PROSITE-ProRule" id="PRU10141"/>
    </source>
</evidence>
<keyword evidence="10 17" id="KW-0067">ATP-binding</keyword>
<dbReference type="InterPro" id="IPR001245">
    <property type="entry name" value="Ser-Thr/Tyr_kinase_cat_dom"/>
</dbReference>
<dbReference type="AlphaFoldDB" id="A0A4U5PF06"/>
<evidence type="ECO:0000256" key="1">
    <source>
        <dbReference type="ARBA" id="ARBA00004308"/>
    </source>
</evidence>
<comment type="subcellular location">
    <subcellularLocation>
        <location evidence="1">Endomembrane system</location>
    </subcellularLocation>
    <subcellularLocation>
        <location evidence="2">Membrane</location>
        <topology evidence="2">Single-pass type I membrane protein</topology>
    </subcellularLocation>
</comment>
<dbReference type="GO" id="GO:0005009">
    <property type="term" value="F:insulin receptor activity"/>
    <property type="evidence" value="ECO:0007669"/>
    <property type="project" value="TreeGrafter"/>
</dbReference>
<keyword evidence="6" id="KW-0732">Signal</keyword>
<dbReference type="GO" id="GO:0042593">
    <property type="term" value="P:glucose homeostasis"/>
    <property type="evidence" value="ECO:0007669"/>
    <property type="project" value="TreeGrafter"/>
</dbReference>
<reference evidence="21 22" key="1">
    <citation type="journal article" date="2015" name="Genome Biol.">
        <title>Comparative genomics of Steinernema reveals deeply conserved gene regulatory networks.</title>
        <authorList>
            <person name="Dillman A.R."/>
            <person name="Macchietto M."/>
            <person name="Porter C.F."/>
            <person name="Rogers A."/>
            <person name="Williams B."/>
            <person name="Antoshechkin I."/>
            <person name="Lee M.M."/>
            <person name="Goodwin Z."/>
            <person name="Lu X."/>
            <person name="Lewis E.E."/>
            <person name="Goodrich-Blair H."/>
            <person name="Stock S.P."/>
            <person name="Adams B.J."/>
            <person name="Sternberg P.W."/>
            <person name="Mortazavi A."/>
        </authorList>
    </citation>
    <scope>NUCLEOTIDE SEQUENCE [LARGE SCALE GENOMIC DNA]</scope>
    <source>
        <strain evidence="21 22">ALL</strain>
    </source>
</reference>
<dbReference type="STRING" id="34508.A0A4U5PF06"/>
<dbReference type="InterPro" id="IPR020635">
    <property type="entry name" value="Tyr_kinase_cat_dom"/>
</dbReference>
<dbReference type="EC" id="2.7.10.1" evidence="3"/>
<reference evidence="21 22" key="2">
    <citation type="journal article" date="2019" name="G3 (Bethesda)">
        <title>Hybrid Assembly of the Genome of the Entomopathogenic Nematode Steinernema carpocapsae Identifies the X-Chromosome.</title>
        <authorList>
            <person name="Serra L."/>
            <person name="Macchietto M."/>
            <person name="Macias-Munoz A."/>
            <person name="McGill C.J."/>
            <person name="Rodriguez I.M."/>
            <person name="Rodriguez B."/>
            <person name="Murad R."/>
            <person name="Mortazavi A."/>
        </authorList>
    </citation>
    <scope>NUCLEOTIDE SEQUENCE [LARGE SCALE GENOMIC DNA]</scope>
    <source>
        <strain evidence="21 22">ALL</strain>
    </source>
</reference>
<proteinExistence type="predicted"/>
<evidence type="ECO:0000256" key="5">
    <source>
        <dbReference type="ARBA" id="ARBA00022692"/>
    </source>
</evidence>
<dbReference type="InterPro" id="IPR011009">
    <property type="entry name" value="Kinase-like_dom_sf"/>
</dbReference>
<dbReference type="GO" id="GO:0048680">
    <property type="term" value="P:positive regulation of axon regeneration"/>
    <property type="evidence" value="ECO:0007669"/>
    <property type="project" value="UniProtKB-ARBA"/>
</dbReference>
<dbReference type="Pfam" id="PF00041">
    <property type="entry name" value="fn3"/>
    <property type="match status" value="1"/>
</dbReference>
<feature type="binding site" evidence="17">
    <location>
        <position position="532"/>
    </location>
    <ligand>
        <name>ATP</name>
        <dbReference type="ChEBI" id="CHEBI:30616"/>
    </ligand>
</feature>
<dbReference type="Gene3D" id="2.60.40.10">
    <property type="entry name" value="Immunoglobulins"/>
    <property type="match status" value="3"/>
</dbReference>
<evidence type="ECO:0000256" key="16">
    <source>
        <dbReference type="ARBA" id="ARBA00051243"/>
    </source>
</evidence>
<evidence type="ECO:0000259" key="19">
    <source>
        <dbReference type="PROSITE" id="PS50011"/>
    </source>
</evidence>
<dbReference type="OrthoDB" id="5809444at2759"/>
<keyword evidence="15" id="KW-0325">Glycoprotein</keyword>